<evidence type="ECO:0000313" key="1">
    <source>
        <dbReference type="EMBL" id="QNN68116.1"/>
    </source>
</evidence>
<protein>
    <submittedName>
        <fullName evidence="1">Cytochrome C biosynthesis protein</fullName>
    </submittedName>
</protein>
<dbReference type="KEGG" id="slut:H9L13_04320"/>
<dbReference type="AlphaFoldDB" id="A0A7G9SJU1"/>
<dbReference type="SUPFAM" id="SSF48452">
    <property type="entry name" value="TPR-like"/>
    <property type="match status" value="1"/>
</dbReference>
<keyword evidence="2" id="KW-1185">Reference proteome</keyword>
<proteinExistence type="predicted"/>
<evidence type="ECO:0000313" key="2">
    <source>
        <dbReference type="Proteomes" id="UP000515971"/>
    </source>
</evidence>
<dbReference type="EMBL" id="CP060718">
    <property type="protein sequence ID" value="QNN68116.1"/>
    <property type="molecule type" value="Genomic_DNA"/>
</dbReference>
<dbReference type="Proteomes" id="UP000515971">
    <property type="component" value="Chromosome"/>
</dbReference>
<dbReference type="RefSeq" id="WP_187539328.1">
    <property type="nucleotide sequence ID" value="NZ_BAABJT010000001.1"/>
</dbReference>
<dbReference type="Gene3D" id="1.25.40.10">
    <property type="entry name" value="Tetratricopeptide repeat domain"/>
    <property type="match status" value="1"/>
</dbReference>
<sequence length="213" mass="22121">MGWLWLFVIGAAALLALRMLGIRRAWLQLSAAALLIGGVGYAFQHNASLAGQPAQARAKATGLDPGLVAFRAAIMPADAGNRVALSAADFRLGNGDVTGASQVLLDAIRRRPDDAALWTRLGSVIAEHDGGQVSPAAQFAFRRAAALAPQAPGPPFFLGLALVQSGDLAAAREAWARTFALTPAVAPYRVALAERIALIDRVLASKASNSPPP</sequence>
<accession>A0A7G9SJU1</accession>
<name>A0A7G9SJU1_9SPHN</name>
<organism evidence="1 2">
    <name type="scientific">Sphingomonas lutea</name>
    <dbReference type="NCBI Taxonomy" id="1045317"/>
    <lineage>
        <taxon>Bacteria</taxon>
        <taxon>Pseudomonadati</taxon>
        <taxon>Pseudomonadota</taxon>
        <taxon>Alphaproteobacteria</taxon>
        <taxon>Sphingomonadales</taxon>
        <taxon>Sphingomonadaceae</taxon>
        <taxon>Sphingomonas</taxon>
    </lineage>
</organism>
<reference evidence="1 2" key="1">
    <citation type="submission" date="2020-08" db="EMBL/GenBank/DDBJ databases">
        <title>Genome sequence of Sphingomonas lutea KCTC 23642T.</title>
        <authorList>
            <person name="Hyun D.-W."/>
            <person name="Bae J.-W."/>
        </authorList>
    </citation>
    <scope>NUCLEOTIDE SEQUENCE [LARGE SCALE GENOMIC DNA]</scope>
    <source>
        <strain evidence="1 2">KCTC 23642</strain>
    </source>
</reference>
<dbReference type="InterPro" id="IPR011990">
    <property type="entry name" value="TPR-like_helical_dom_sf"/>
</dbReference>
<gene>
    <name evidence="1" type="ORF">H9L13_04320</name>
</gene>